<proteinExistence type="predicted"/>
<evidence type="ECO:0000256" key="1">
    <source>
        <dbReference type="SAM" id="MobiDB-lite"/>
    </source>
</evidence>
<evidence type="ECO:0000313" key="4">
    <source>
        <dbReference type="Proteomes" id="UP001274830"/>
    </source>
</evidence>
<dbReference type="EMBL" id="JAUTXT010000047">
    <property type="protein sequence ID" value="KAK3671101.1"/>
    <property type="molecule type" value="Genomic_DNA"/>
</dbReference>
<reference evidence="3" key="1">
    <citation type="submission" date="2023-07" db="EMBL/GenBank/DDBJ databases">
        <title>Black Yeasts Isolated from many extreme environments.</title>
        <authorList>
            <person name="Coleine C."/>
            <person name="Stajich J.E."/>
            <person name="Selbmann L."/>
        </authorList>
    </citation>
    <scope>NUCLEOTIDE SEQUENCE</scope>
    <source>
        <strain evidence="3">CCFEE 5485</strain>
    </source>
</reference>
<dbReference type="AlphaFoldDB" id="A0AAE0TU46"/>
<feature type="domain" description="Dynamin N-terminal" evidence="2">
    <location>
        <begin position="100"/>
        <end position="347"/>
    </location>
</feature>
<comment type="caution">
    <text evidence="3">The sequence shown here is derived from an EMBL/GenBank/DDBJ whole genome shotgun (WGS) entry which is preliminary data.</text>
</comment>
<organism evidence="3 4">
    <name type="scientific">Recurvomyces mirabilis</name>
    <dbReference type="NCBI Taxonomy" id="574656"/>
    <lineage>
        <taxon>Eukaryota</taxon>
        <taxon>Fungi</taxon>
        <taxon>Dikarya</taxon>
        <taxon>Ascomycota</taxon>
        <taxon>Pezizomycotina</taxon>
        <taxon>Dothideomycetes</taxon>
        <taxon>Dothideomycetidae</taxon>
        <taxon>Mycosphaerellales</taxon>
        <taxon>Teratosphaeriaceae</taxon>
        <taxon>Recurvomyces</taxon>
    </lineage>
</organism>
<evidence type="ECO:0000313" key="3">
    <source>
        <dbReference type="EMBL" id="KAK3671101.1"/>
    </source>
</evidence>
<dbReference type="PANTHER" id="PTHR36681">
    <property type="entry name" value="NUCLEAR GTPASE, GERMINAL CENTER-ASSOCIATED, TANDEM DUPLICATE 3"/>
    <property type="match status" value="1"/>
</dbReference>
<keyword evidence="4" id="KW-1185">Reference proteome</keyword>
<dbReference type="InterPro" id="IPR027417">
    <property type="entry name" value="P-loop_NTPase"/>
</dbReference>
<feature type="region of interest" description="Disordered" evidence="1">
    <location>
        <begin position="1"/>
        <end position="29"/>
    </location>
</feature>
<protein>
    <recommendedName>
        <fullName evidence="2">Dynamin N-terminal domain-containing protein</fullName>
    </recommendedName>
</protein>
<accession>A0AAE0TU46</accession>
<name>A0AAE0TU46_9PEZI</name>
<sequence>MKRTFADISSADTTSDAEHQESDEDEDGAIQPYDAVLQERLPESPVYSTTFRELKNHIKNFVDLLLRPIQETEYRNAVIGGLKEKVEKRSKGGSPENVCIALIGQMAAGKSSVINSLLSIGIIARQGDGSKSCTWVTQEFCYKFPTQTMSHAAQVHFFNQAERHGIIKALLADYHNASTTDQDARGEAIDTEQKSADFATMKTTVDAFCALFAEHRAFGTTEEARKTLGTATGPDDKALLSRLYMWADTLVHNALKGRASVFEEASTPQSLLFQLGKFCYTVGKSDGAPQASLWPFISHIKFGLDNRLLQHGISLLDVPGLSDTNRIRVSNAMRHLQRCTHGMVVAEVSRSEDEGFIRTSFVKGFHERGSGRTMGIFTYADEIDENTEVDLTAREQEHIARIEDNMLEIDEEKIKVSRLVKASKKAQKWQYMAQKAELEGSYRRAEAETLEIRSKARSRGVIQALQTYYGELTPDPLPLPAWCVGNKAYKKHQVGYKTTDAHLPTLSVEATNTPAVRKHLYLIPAEGLINETKNLVKVQIPILLSCFQLFVNKTHMARRDEIEAIVLKPQTEVIEAVDELFKAIWKDVKRHVLMPYKDEEYKWTRDAKAIVDGWAIAYDTGTHLAMLKNKGRRKGKGKNAMGISWCYELLEINQAEVEIFHRDLSDAFREYPKQMVSTFEGLVQEMANEIHGDLHLRLLALKPFLDYILNEKQHIERLVDDIVRSLRRGFGGKVGTPRERLEKFEEAITQMGDGVWHKATMGLSNQFKRVLREHTIQLKSTMMAYFANIHKNFNMLCADPNVKDEAEDELREKLKKSVITAEELLEREIKPRMEVCLGKSEQGLFVEQE</sequence>
<dbReference type="Proteomes" id="UP001274830">
    <property type="component" value="Unassembled WGS sequence"/>
</dbReference>
<dbReference type="InterPro" id="IPR045063">
    <property type="entry name" value="Dynamin_N"/>
</dbReference>
<dbReference type="Pfam" id="PF00350">
    <property type="entry name" value="Dynamin_N"/>
    <property type="match status" value="1"/>
</dbReference>
<dbReference type="SUPFAM" id="SSF52540">
    <property type="entry name" value="P-loop containing nucleoside triphosphate hydrolases"/>
    <property type="match status" value="1"/>
</dbReference>
<gene>
    <name evidence="3" type="ORF">LTR78_009062</name>
</gene>
<dbReference type="PANTHER" id="PTHR36681:SF3">
    <property type="entry name" value="NUCLEAR GTPASE, GERMINAL CENTER-ASSOCIATED, TANDEM DUPLICATE 3"/>
    <property type="match status" value="1"/>
</dbReference>
<dbReference type="Gene3D" id="3.40.50.300">
    <property type="entry name" value="P-loop containing nucleotide triphosphate hydrolases"/>
    <property type="match status" value="1"/>
</dbReference>
<evidence type="ECO:0000259" key="2">
    <source>
        <dbReference type="Pfam" id="PF00350"/>
    </source>
</evidence>